<comment type="caution">
    <text evidence="1">The sequence shown here is derived from an EMBL/GenBank/DDBJ whole genome shotgun (WGS) entry which is preliminary data.</text>
</comment>
<evidence type="ECO:0000313" key="1">
    <source>
        <dbReference type="EMBL" id="KAH7915351.1"/>
    </source>
</evidence>
<protein>
    <submittedName>
        <fullName evidence="1">Amino acid permease</fullName>
    </submittedName>
</protein>
<dbReference type="EMBL" id="MU267601">
    <property type="protein sequence ID" value="KAH7915351.1"/>
    <property type="molecule type" value="Genomic_DNA"/>
</dbReference>
<organism evidence="1 2">
    <name type="scientific">Hygrophoropsis aurantiaca</name>
    <dbReference type="NCBI Taxonomy" id="72124"/>
    <lineage>
        <taxon>Eukaryota</taxon>
        <taxon>Fungi</taxon>
        <taxon>Dikarya</taxon>
        <taxon>Basidiomycota</taxon>
        <taxon>Agaricomycotina</taxon>
        <taxon>Agaricomycetes</taxon>
        <taxon>Agaricomycetidae</taxon>
        <taxon>Boletales</taxon>
        <taxon>Coniophorineae</taxon>
        <taxon>Hygrophoropsidaceae</taxon>
        <taxon>Hygrophoropsis</taxon>
    </lineage>
</organism>
<dbReference type="Proteomes" id="UP000790377">
    <property type="component" value="Unassembled WGS sequence"/>
</dbReference>
<gene>
    <name evidence="1" type="ORF">BJ138DRAFT_1176597</name>
</gene>
<proteinExistence type="predicted"/>
<sequence>MFSCHMPQTNYNKTLQITDAPPALPFTPSPAMSQEYTEKNSTHVYTKGSVEGSDHDAELKGVLPERTLHRQLKNRHIAMISIGGVIGTGLFVGTANALRWGGPVGLLLGYSIMGTIVYSVMISLGEMIAYLPIPGGHIKLAERFVDPALSFTMGWNYWYNWIIVAPAELSASALLINYWNQSINNAVWVIMCIVVVVTINMLGAGAYGEAEFIFASIKVVTITGLIILGVVLDLGGGPSHDRIGFRYWKNPGPFVQYDGISGNTGRFLGWWAVMTQAAFSFIGTEIVAIAAGEAKNPRRNLPKAIRRVYIRILLFYIGGTAVIGLLVPSNNPDLNISGAGKAGTAAASPFVIAIETAGIKSLPSLINACLLTSAWSAASSDLYTSSRALYGLAASGNAPRIFLRTSRTGLPYVSVIFCASFTSLAFMAISSGAGAAFGWFSNMTSIAGLMTWFGISVTYLRFYAGMKAQGIDRRTLPYWTRFQPIPAWYGCIATVTICFFSGFDVFLKGEWSTATFVTTYLLFIMFPILYVGARLYYRVKPIAAIDMDFKSNIAEIEADMVDDPPPRNKWEAFWQWLI</sequence>
<accession>A0ACB8AP79</accession>
<name>A0ACB8AP79_9AGAM</name>
<reference evidence="1" key="1">
    <citation type="journal article" date="2021" name="New Phytol.">
        <title>Evolutionary innovations through gain and loss of genes in the ectomycorrhizal Boletales.</title>
        <authorList>
            <person name="Wu G."/>
            <person name="Miyauchi S."/>
            <person name="Morin E."/>
            <person name="Kuo A."/>
            <person name="Drula E."/>
            <person name="Varga T."/>
            <person name="Kohler A."/>
            <person name="Feng B."/>
            <person name="Cao Y."/>
            <person name="Lipzen A."/>
            <person name="Daum C."/>
            <person name="Hundley H."/>
            <person name="Pangilinan J."/>
            <person name="Johnson J."/>
            <person name="Barry K."/>
            <person name="LaButti K."/>
            <person name="Ng V."/>
            <person name="Ahrendt S."/>
            <person name="Min B."/>
            <person name="Choi I.G."/>
            <person name="Park H."/>
            <person name="Plett J.M."/>
            <person name="Magnuson J."/>
            <person name="Spatafora J.W."/>
            <person name="Nagy L.G."/>
            <person name="Henrissat B."/>
            <person name="Grigoriev I.V."/>
            <person name="Yang Z.L."/>
            <person name="Xu J."/>
            <person name="Martin F.M."/>
        </authorList>
    </citation>
    <scope>NUCLEOTIDE SEQUENCE</scope>
    <source>
        <strain evidence="1">ATCC 28755</strain>
    </source>
</reference>
<keyword evidence="2" id="KW-1185">Reference proteome</keyword>
<evidence type="ECO:0000313" key="2">
    <source>
        <dbReference type="Proteomes" id="UP000790377"/>
    </source>
</evidence>